<protein>
    <submittedName>
        <fullName evidence="4">J domain-containing protein 1</fullName>
    </submittedName>
</protein>
<dbReference type="EMBL" id="CAWUHB010000007">
    <property type="protein sequence ID" value="CAK7214065.1"/>
    <property type="molecule type" value="Genomic_DNA"/>
</dbReference>
<feature type="compositionally biased region" description="Basic residues" evidence="2">
    <location>
        <begin position="67"/>
        <end position="79"/>
    </location>
</feature>
<feature type="region of interest" description="Disordered" evidence="2">
    <location>
        <begin position="48"/>
        <end position="85"/>
    </location>
</feature>
<dbReference type="PANTHER" id="PTHR43096:SF52">
    <property type="entry name" value="DNAJ HOMOLOG 1, MITOCHONDRIAL-RELATED"/>
    <property type="match status" value="1"/>
</dbReference>
<dbReference type="InterPro" id="IPR036869">
    <property type="entry name" value="J_dom_sf"/>
</dbReference>
<keyword evidence="1" id="KW-0143">Chaperone</keyword>
<dbReference type="Gene3D" id="1.10.287.110">
    <property type="entry name" value="DnaJ domain"/>
    <property type="match status" value="1"/>
</dbReference>
<reference evidence="4 5" key="1">
    <citation type="submission" date="2024-01" db="EMBL/GenBank/DDBJ databases">
        <authorList>
            <person name="Allen C."/>
            <person name="Tagirdzhanova G."/>
        </authorList>
    </citation>
    <scope>NUCLEOTIDE SEQUENCE [LARGE SCALE GENOMIC DNA]</scope>
</reference>
<dbReference type="SUPFAM" id="SSF46565">
    <property type="entry name" value="Chaperone J-domain"/>
    <property type="match status" value="1"/>
</dbReference>
<evidence type="ECO:0000259" key="3">
    <source>
        <dbReference type="PROSITE" id="PS50076"/>
    </source>
</evidence>
<evidence type="ECO:0000313" key="4">
    <source>
        <dbReference type="EMBL" id="CAK7214065.1"/>
    </source>
</evidence>
<feature type="compositionally biased region" description="Basic and acidic residues" evidence="2">
    <location>
        <begin position="48"/>
        <end position="66"/>
    </location>
</feature>
<comment type="caution">
    <text evidence="4">The sequence shown here is derived from an EMBL/GenBank/DDBJ whole genome shotgun (WGS) entry which is preliminary data.</text>
</comment>
<name>A0ABP0B3H4_9PEZI</name>
<dbReference type="CDD" id="cd06257">
    <property type="entry name" value="DnaJ"/>
    <property type="match status" value="1"/>
</dbReference>
<gene>
    <name evidence="4" type="primary">JID1</name>
    <name evidence="4" type="ORF">SCUCBS95973_002019</name>
</gene>
<dbReference type="SMART" id="SM00271">
    <property type="entry name" value="DnaJ"/>
    <property type="match status" value="1"/>
</dbReference>
<evidence type="ECO:0000256" key="2">
    <source>
        <dbReference type="SAM" id="MobiDB-lite"/>
    </source>
</evidence>
<evidence type="ECO:0000256" key="1">
    <source>
        <dbReference type="ARBA" id="ARBA00023186"/>
    </source>
</evidence>
<accession>A0ABP0B3H4</accession>
<dbReference type="InterPro" id="IPR001623">
    <property type="entry name" value="DnaJ_domain"/>
</dbReference>
<dbReference type="Proteomes" id="UP001642405">
    <property type="component" value="Unassembled WGS sequence"/>
</dbReference>
<keyword evidence="5" id="KW-1185">Reference proteome</keyword>
<dbReference type="PANTHER" id="PTHR43096">
    <property type="entry name" value="DNAJ HOMOLOG 1, MITOCHONDRIAL-RELATED"/>
    <property type="match status" value="1"/>
</dbReference>
<proteinExistence type="predicted"/>
<sequence length="314" mass="35324">MAPLGRPLTRSFSRRPKLTAAKTAAKTPVAPLRTAAARTFATAAHNHDDLFKHGHNGDRHEHDEHRGRRRHDPHSHHSHTWPACKNPTPYEVLGLHKTAAYQKKRFYALAKQYHPDLHHCTPAHLQGLTPAERLERYRLLVAANELLSHTGRRRMYDLYGQGWAPFKAAVTITKREDREWRTRRGTAAYNATWEDWERWRQENGGGASGDGAGAKQTEQFMSNGGFAVVVLVLVCIGGWGQMTRAGNNGASILEMREQQHRAVSGALRDRQKSDAPLSRKDRVGSFLERREGCYGYDMGMGLSPPRAGTRRTGD</sequence>
<evidence type="ECO:0000313" key="5">
    <source>
        <dbReference type="Proteomes" id="UP001642405"/>
    </source>
</evidence>
<dbReference type="PROSITE" id="PS50076">
    <property type="entry name" value="DNAJ_2"/>
    <property type="match status" value="1"/>
</dbReference>
<feature type="domain" description="J" evidence="3">
    <location>
        <begin position="88"/>
        <end position="160"/>
    </location>
</feature>
<dbReference type="Pfam" id="PF00226">
    <property type="entry name" value="DnaJ"/>
    <property type="match status" value="1"/>
</dbReference>
<feature type="region of interest" description="Disordered" evidence="2">
    <location>
        <begin position="1"/>
        <end position="32"/>
    </location>
</feature>
<organism evidence="4 5">
    <name type="scientific">Sporothrix curviconia</name>
    <dbReference type="NCBI Taxonomy" id="1260050"/>
    <lineage>
        <taxon>Eukaryota</taxon>
        <taxon>Fungi</taxon>
        <taxon>Dikarya</taxon>
        <taxon>Ascomycota</taxon>
        <taxon>Pezizomycotina</taxon>
        <taxon>Sordariomycetes</taxon>
        <taxon>Sordariomycetidae</taxon>
        <taxon>Ophiostomatales</taxon>
        <taxon>Ophiostomataceae</taxon>
        <taxon>Sporothrix</taxon>
    </lineage>
</organism>
<feature type="compositionally biased region" description="Low complexity" evidence="2">
    <location>
        <begin position="18"/>
        <end position="32"/>
    </location>
</feature>